<name>A0A5C6LQC2_9BACT</name>
<gene>
    <name evidence="1" type="ORF">FEF09_16145</name>
</gene>
<dbReference type="AlphaFoldDB" id="A0A5C6LQC2"/>
<dbReference type="Proteomes" id="UP000318815">
    <property type="component" value="Unassembled WGS sequence"/>
</dbReference>
<proteinExistence type="predicted"/>
<evidence type="ECO:0000313" key="1">
    <source>
        <dbReference type="EMBL" id="TWV99520.1"/>
    </source>
</evidence>
<evidence type="ECO:0000313" key="2">
    <source>
        <dbReference type="Proteomes" id="UP000318815"/>
    </source>
</evidence>
<accession>A0A5C6LQC2</accession>
<sequence length="87" mass="9678">MFLYVDIVALNKRYEVSNEPKLLQKVDVSGAQALEINCLFTPSGLIFIDLFSGVTKHLVSSYAGDSSVLSLQHTGIVHEVLPEKRWT</sequence>
<keyword evidence="2" id="KW-1185">Reference proteome</keyword>
<comment type="caution">
    <text evidence="1">The sequence shown here is derived from an EMBL/GenBank/DDBJ whole genome shotgun (WGS) entry which is preliminary data.</text>
</comment>
<organism evidence="1 2">
    <name type="scientific">Chitinophaga pinensis</name>
    <dbReference type="NCBI Taxonomy" id="79329"/>
    <lineage>
        <taxon>Bacteria</taxon>
        <taxon>Pseudomonadati</taxon>
        <taxon>Bacteroidota</taxon>
        <taxon>Chitinophagia</taxon>
        <taxon>Chitinophagales</taxon>
        <taxon>Chitinophagaceae</taxon>
        <taxon>Chitinophaga</taxon>
    </lineage>
</organism>
<dbReference type="EMBL" id="VOHS01000015">
    <property type="protein sequence ID" value="TWV99520.1"/>
    <property type="molecule type" value="Genomic_DNA"/>
</dbReference>
<protein>
    <submittedName>
        <fullName evidence="1">Uncharacterized protein</fullName>
    </submittedName>
</protein>
<dbReference type="RefSeq" id="WP_146306084.1">
    <property type="nucleotide sequence ID" value="NZ_VOHS01000015.1"/>
</dbReference>
<reference evidence="1 2" key="1">
    <citation type="submission" date="2019-08" db="EMBL/GenBank/DDBJ databases">
        <title>Whole genome sequencing of chitin degrading bacteria Chitinophaga pinensis YS16.</title>
        <authorList>
            <person name="Singh R.P."/>
            <person name="Manchanda G."/>
            <person name="Maurya I.K."/>
            <person name="Joshi N.K."/>
            <person name="Srivastava A.K."/>
        </authorList>
    </citation>
    <scope>NUCLEOTIDE SEQUENCE [LARGE SCALE GENOMIC DNA]</scope>
    <source>
        <strain evidence="1 2">YS-16</strain>
    </source>
</reference>